<organism evidence="3 6">
    <name type="scientific">Acetobacterium wieringae</name>
    <dbReference type="NCBI Taxonomy" id="52694"/>
    <lineage>
        <taxon>Bacteria</taxon>
        <taxon>Bacillati</taxon>
        <taxon>Bacillota</taxon>
        <taxon>Clostridia</taxon>
        <taxon>Eubacteriales</taxon>
        <taxon>Eubacteriaceae</taxon>
        <taxon>Acetobacterium</taxon>
    </lineage>
</organism>
<keyword evidence="1" id="KW-1133">Transmembrane helix</keyword>
<dbReference type="RefSeq" id="WP_070371318.1">
    <property type="nucleotide sequence ID" value="NZ_CABIIK010000024.1"/>
</dbReference>
<dbReference type="Proteomes" id="UP001163550">
    <property type="component" value="Chromosome"/>
</dbReference>
<dbReference type="InterPro" id="IPR003675">
    <property type="entry name" value="Rce1/LyrA-like_dom"/>
</dbReference>
<sequence length="289" mass="30905">MKRIGIFLGITFLLTWALEFALMANGGLGNSYAIAVLSAVMLMPALGVVATRLITREGFQDFGLKPHFKGNVRYYLAAWFGPALLIIFGAILYFLIFPAQFDPSMSQITAQYAAQGITLPDGSMTAIFISQLLLGIFLSPLLNIITTSGEEIGWRGYLLPKLMEHYSPRVSIVISGVIWGLWHAPIIAMGHNYGTGYPTAPWGGIVAMVIFCVVVGAFFSLLAIRTKSFLPAAIAHGSLNGMAGISLFFALGTPSPFIGPLPVGIIGGLGFIVVGILSFVRVGSKNTID</sequence>
<keyword evidence="3" id="KW-0645">Protease</keyword>
<dbReference type="AlphaFoldDB" id="A0A1F2PIJ6"/>
<dbReference type="InterPro" id="IPR042150">
    <property type="entry name" value="MmRce1-like"/>
</dbReference>
<evidence type="ECO:0000313" key="8">
    <source>
        <dbReference type="Proteomes" id="UP001163550"/>
    </source>
</evidence>
<keyword evidence="8" id="KW-1185">Reference proteome</keyword>
<dbReference type="GO" id="GO:0006508">
    <property type="term" value="P:proteolysis"/>
    <property type="evidence" value="ECO:0007669"/>
    <property type="project" value="UniProtKB-KW"/>
</dbReference>
<dbReference type="PANTHER" id="PTHR35797:SF1">
    <property type="entry name" value="PROTEASE"/>
    <property type="match status" value="1"/>
</dbReference>
<keyword evidence="1" id="KW-0812">Transmembrane</keyword>
<accession>A0A1F2PIJ6</accession>
<evidence type="ECO:0000313" key="3">
    <source>
        <dbReference type="EMBL" id="OFV70541.1"/>
    </source>
</evidence>
<dbReference type="EMBL" id="CP087994">
    <property type="protein sequence ID" value="UYO64076.1"/>
    <property type="molecule type" value="Genomic_DNA"/>
</dbReference>
<dbReference type="GO" id="GO:0004175">
    <property type="term" value="F:endopeptidase activity"/>
    <property type="evidence" value="ECO:0007669"/>
    <property type="project" value="UniProtKB-ARBA"/>
</dbReference>
<reference evidence="4 7" key="2">
    <citation type="submission" date="2019-08" db="EMBL/GenBank/DDBJ databases">
        <title>Isolation and enrichment of carboxydotrophic bacteria from anaerobic sludge for the production of bio-based chemicals from syngas.</title>
        <authorList>
            <person name="Antares A.L."/>
            <person name="Moreira J."/>
            <person name="Diender M."/>
            <person name="Parshina S.N."/>
            <person name="Stams A.J.M."/>
            <person name="Alves M."/>
            <person name="Alves J.I."/>
            <person name="Sousa D.Z."/>
        </authorList>
    </citation>
    <scope>NUCLEOTIDE SEQUENCE [LARGE SCALE GENOMIC DNA]</scope>
    <source>
        <strain evidence="4 7">JM</strain>
    </source>
</reference>
<dbReference type="GO" id="GO:0008237">
    <property type="term" value="F:metallopeptidase activity"/>
    <property type="evidence" value="ECO:0007669"/>
    <property type="project" value="UniProtKB-KW"/>
</dbReference>
<feature type="transmembrane region" description="Helical" evidence="1">
    <location>
        <begin position="166"/>
        <end position="188"/>
    </location>
</feature>
<dbReference type="PANTHER" id="PTHR35797">
    <property type="entry name" value="PROTEASE-RELATED"/>
    <property type="match status" value="1"/>
</dbReference>
<evidence type="ECO:0000313" key="6">
    <source>
        <dbReference type="Proteomes" id="UP000176244"/>
    </source>
</evidence>
<reference evidence="5" key="3">
    <citation type="submission" date="2021-11" db="EMBL/GenBank/DDBJ databases">
        <title>Isoprene-degrading acetogen.</title>
        <authorList>
            <person name="Yang Y."/>
            <person name="Jin H."/>
            <person name="Yan J."/>
        </authorList>
    </citation>
    <scope>NUCLEOTIDE SEQUENCE</scope>
    <source>
        <strain evidence="5">Berkeley</strain>
    </source>
</reference>
<keyword evidence="4" id="KW-0482">Metalloprotease</keyword>
<dbReference type="GO" id="GO:0080120">
    <property type="term" value="P:CAAX-box protein maturation"/>
    <property type="evidence" value="ECO:0007669"/>
    <property type="project" value="UniProtKB-ARBA"/>
</dbReference>
<feature type="domain" description="CAAX prenyl protease 2/Lysostaphin resistance protein A-like" evidence="2">
    <location>
        <begin position="136"/>
        <end position="242"/>
    </location>
</feature>
<proteinExistence type="predicted"/>
<feature type="transmembrane region" description="Helical" evidence="1">
    <location>
        <begin position="229"/>
        <end position="251"/>
    </location>
</feature>
<feature type="transmembrane region" description="Helical" evidence="1">
    <location>
        <begin position="200"/>
        <end position="222"/>
    </location>
</feature>
<protein>
    <submittedName>
        <fullName evidence="3">CAAX amino terminal protease self-immunity</fullName>
    </submittedName>
    <submittedName>
        <fullName evidence="4">CPBP family intramembrane metalloprotease</fullName>
    </submittedName>
</protein>
<name>A0A1F2PIJ6_9FIRM</name>
<feature type="transmembrane region" description="Helical" evidence="1">
    <location>
        <begin position="257"/>
        <end position="280"/>
    </location>
</feature>
<dbReference type="Proteomes" id="UP000176244">
    <property type="component" value="Unassembled WGS sequence"/>
</dbReference>
<dbReference type="OrthoDB" id="9777755at2"/>
<dbReference type="Proteomes" id="UP000322619">
    <property type="component" value="Unassembled WGS sequence"/>
</dbReference>
<keyword evidence="1" id="KW-0472">Membrane</keyword>
<evidence type="ECO:0000256" key="1">
    <source>
        <dbReference type="SAM" id="Phobius"/>
    </source>
</evidence>
<feature type="transmembrane region" description="Helical" evidence="1">
    <location>
        <begin position="74"/>
        <end position="96"/>
    </location>
</feature>
<reference evidence="3 6" key="1">
    <citation type="submission" date="2015-09" db="EMBL/GenBank/DDBJ databases">
        <title>Genome sequence of Acetobacterium wieringae DSM 1911.</title>
        <authorList>
            <person name="Poehlein A."/>
            <person name="Bengelsdorf F.R."/>
            <person name="Schiel-Bengelsdorf B."/>
            <person name="Duerre P."/>
            <person name="Daniel R."/>
        </authorList>
    </citation>
    <scope>NUCLEOTIDE SEQUENCE [LARGE SCALE GENOMIC DNA]</scope>
    <source>
        <strain evidence="3 6">DSM 1911</strain>
    </source>
</reference>
<keyword evidence="4" id="KW-0378">Hydrolase</keyword>
<gene>
    <name evidence="3" type="ORF">ACWI_20200</name>
    <name evidence="4" type="ORF">FXB42_10340</name>
    <name evidence="5" type="ORF">LNN31_06590</name>
</gene>
<evidence type="ECO:0000313" key="7">
    <source>
        <dbReference type="Proteomes" id="UP000322619"/>
    </source>
</evidence>
<dbReference type="EMBL" id="VSLA01000024">
    <property type="protein sequence ID" value="TYC84729.1"/>
    <property type="molecule type" value="Genomic_DNA"/>
</dbReference>
<evidence type="ECO:0000259" key="2">
    <source>
        <dbReference type="Pfam" id="PF02517"/>
    </source>
</evidence>
<evidence type="ECO:0000313" key="5">
    <source>
        <dbReference type="EMBL" id="UYO64076.1"/>
    </source>
</evidence>
<dbReference type="STRING" id="52694.ACWI_20200"/>
<feature type="transmembrane region" description="Helical" evidence="1">
    <location>
        <begin position="33"/>
        <end position="54"/>
    </location>
</feature>
<evidence type="ECO:0000313" key="4">
    <source>
        <dbReference type="EMBL" id="TYC84729.1"/>
    </source>
</evidence>
<dbReference type="Pfam" id="PF02517">
    <property type="entry name" value="Rce1-like"/>
    <property type="match status" value="1"/>
</dbReference>
<feature type="transmembrane region" description="Helical" evidence="1">
    <location>
        <begin position="126"/>
        <end position="145"/>
    </location>
</feature>
<dbReference type="EMBL" id="LKEU01000030">
    <property type="protein sequence ID" value="OFV70541.1"/>
    <property type="molecule type" value="Genomic_DNA"/>
</dbReference>